<dbReference type="AlphaFoldDB" id="A0AAE1HXM4"/>
<gene>
    <name evidence="2" type="ORF">KUF71_017093</name>
</gene>
<keyword evidence="1" id="KW-0732">Signal</keyword>
<evidence type="ECO:0000313" key="2">
    <source>
        <dbReference type="EMBL" id="KAK3928869.1"/>
    </source>
</evidence>
<sequence length="98" mass="10206">MKAVLVALVVFAAVLGAQAKHLADVSSVAVLESGLKDSNNLPECLITLALNVLDGMGHITDCFRSNENGPLGQFACAVGNVGRSAYVLGRVLLECIDH</sequence>
<evidence type="ECO:0000313" key="3">
    <source>
        <dbReference type="Proteomes" id="UP001219518"/>
    </source>
</evidence>
<feature type="chain" id="PRO_5042271488" evidence="1">
    <location>
        <begin position="20"/>
        <end position="98"/>
    </location>
</feature>
<keyword evidence="3" id="KW-1185">Reference proteome</keyword>
<feature type="signal peptide" evidence="1">
    <location>
        <begin position="1"/>
        <end position="19"/>
    </location>
</feature>
<dbReference type="Proteomes" id="UP001219518">
    <property type="component" value="Unassembled WGS sequence"/>
</dbReference>
<organism evidence="2 3">
    <name type="scientific">Frankliniella fusca</name>
    <dbReference type="NCBI Taxonomy" id="407009"/>
    <lineage>
        <taxon>Eukaryota</taxon>
        <taxon>Metazoa</taxon>
        <taxon>Ecdysozoa</taxon>
        <taxon>Arthropoda</taxon>
        <taxon>Hexapoda</taxon>
        <taxon>Insecta</taxon>
        <taxon>Pterygota</taxon>
        <taxon>Neoptera</taxon>
        <taxon>Paraneoptera</taxon>
        <taxon>Thysanoptera</taxon>
        <taxon>Terebrantia</taxon>
        <taxon>Thripoidea</taxon>
        <taxon>Thripidae</taxon>
        <taxon>Frankliniella</taxon>
    </lineage>
</organism>
<accession>A0AAE1HXM4</accession>
<name>A0AAE1HXM4_9NEOP</name>
<evidence type="ECO:0000256" key="1">
    <source>
        <dbReference type="SAM" id="SignalP"/>
    </source>
</evidence>
<comment type="caution">
    <text evidence="2">The sequence shown here is derived from an EMBL/GenBank/DDBJ whole genome shotgun (WGS) entry which is preliminary data.</text>
</comment>
<proteinExistence type="predicted"/>
<protein>
    <submittedName>
        <fullName evidence="2">GTP-binding protein ypt1</fullName>
    </submittedName>
</protein>
<reference evidence="2" key="2">
    <citation type="journal article" date="2023" name="BMC Genomics">
        <title>Pest status, molecular evolution, and epigenetic factors derived from the genome assembly of Frankliniella fusca, a thysanopteran phytovirus vector.</title>
        <authorList>
            <person name="Catto M.A."/>
            <person name="Labadie P.E."/>
            <person name="Jacobson A.L."/>
            <person name="Kennedy G.G."/>
            <person name="Srinivasan R."/>
            <person name="Hunt B.G."/>
        </authorList>
    </citation>
    <scope>NUCLEOTIDE SEQUENCE</scope>
    <source>
        <strain evidence="2">PL_HMW_Pooled</strain>
    </source>
</reference>
<reference evidence="2" key="1">
    <citation type="submission" date="2021-07" db="EMBL/GenBank/DDBJ databases">
        <authorList>
            <person name="Catto M.A."/>
            <person name="Jacobson A."/>
            <person name="Kennedy G."/>
            <person name="Labadie P."/>
            <person name="Hunt B.G."/>
            <person name="Srinivasan R."/>
        </authorList>
    </citation>
    <scope>NUCLEOTIDE SEQUENCE</scope>
    <source>
        <strain evidence="2">PL_HMW_Pooled</strain>
        <tissue evidence="2">Head</tissue>
    </source>
</reference>
<dbReference type="EMBL" id="JAHWGI010001356">
    <property type="protein sequence ID" value="KAK3928869.1"/>
    <property type="molecule type" value="Genomic_DNA"/>
</dbReference>